<evidence type="ECO:0008006" key="5">
    <source>
        <dbReference type="Google" id="ProtNLM"/>
    </source>
</evidence>
<reference evidence="3 4" key="1">
    <citation type="journal article" date="2019" name="Int. J. Syst. Evol. Microbiol.">
        <title>The Global Catalogue of Microorganisms (GCM) 10K type strain sequencing project: providing services to taxonomists for standard genome sequencing and annotation.</title>
        <authorList>
            <consortium name="The Broad Institute Genomics Platform"/>
            <consortium name="The Broad Institute Genome Sequencing Center for Infectious Disease"/>
            <person name="Wu L."/>
            <person name="Ma J."/>
        </authorList>
    </citation>
    <scope>NUCLEOTIDE SEQUENCE [LARGE SCALE GENOMIC DNA]</scope>
    <source>
        <strain evidence="3 4">JCM 10303</strain>
    </source>
</reference>
<keyword evidence="4" id="KW-1185">Reference proteome</keyword>
<keyword evidence="2" id="KW-1133">Transmembrane helix</keyword>
<keyword evidence="2" id="KW-0812">Transmembrane</keyword>
<protein>
    <recommendedName>
        <fullName evidence="5">TadE-like protein</fullName>
    </recommendedName>
</protein>
<feature type="region of interest" description="Disordered" evidence="1">
    <location>
        <begin position="195"/>
        <end position="292"/>
    </location>
</feature>
<evidence type="ECO:0000313" key="4">
    <source>
        <dbReference type="Proteomes" id="UP001500729"/>
    </source>
</evidence>
<dbReference type="NCBIfam" id="NF041390">
    <property type="entry name" value="TadE_Rv3655c"/>
    <property type="match status" value="1"/>
</dbReference>
<feature type="compositionally biased region" description="Polar residues" evidence="1">
    <location>
        <begin position="212"/>
        <end position="244"/>
    </location>
</feature>
<dbReference type="Proteomes" id="UP001500729">
    <property type="component" value="Unassembled WGS sequence"/>
</dbReference>
<dbReference type="EMBL" id="BAAAGS010000040">
    <property type="protein sequence ID" value="GAA0545797.1"/>
    <property type="molecule type" value="Genomic_DNA"/>
</dbReference>
<evidence type="ECO:0000256" key="2">
    <source>
        <dbReference type="SAM" id="Phobius"/>
    </source>
</evidence>
<evidence type="ECO:0000313" key="3">
    <source>
        <dbReference type="EMBL" id="GAA0545797.1"/>
    </source>
</evidence>
<name>A0ABN1DK94_SACER</name>
<feature type="transmembrane region" description="Helical" evidence="2">
    <location>
        <begin position="73"/>
        <end position="96"/>
    </location>
</feature>
<evidence type="ECO:0000256" key="1">
    <source>
        <dbReference type="SAM" id="MobiDB-lite"/>
    </source>
</evidence>
<accession>A0ABN1DK94</accession>
<proteinExistence type="predicted"/>
<feature type="compositionally biased region" description="Low complexity" evidence="1">
    <location>
        <begin position="277"/>
        <end position="292"/>
    </location>
</feature>
<keyword evidence="2" id="KW-0472">Membrane</keyword>
<comment type="caution">
    <text evidence="3">The sequence shown here is derived from an EMBL/GenBank/DDBJ whole genome shotgun (WGS) entry which is preliminary data.</text>
</comment>
<sequence>MSRMRAVPAPLPPGGAGIGVRTRASVRVNGAETFPLYVRETAQPPPTATVLSIRRLITIRTLAGDRGAVTVEAALGICSLVLVFALGVGGLCAVIGQLRCTDAAVEAARLTARGSQAEAAGAVRRLAPTGATLTVSVTGDQVTAEVRSPLPGGFLPGKWLKSTALAVMEPGAATAAVEPAPAGDVPLAEQVPPVEQVPPEQVPPVGPTPGPSQSEGSNEPTTSRTPNESDTPTKESGSSTSGIATSDVKENDNDAGEIPATTGPLLGRPLSGGDLRPASSAAETASPEGGVP</sequence>
<feature type="compositionally biased region" description="Pro residues" evidence="1">
    <location>
        <begin position="200"/>
        <end position="210"/>
    </location>
</feature>
<dbReference type="InterPro" id="IPR049790">
    <property type="entry name" value="Rv3655c/TadE"/>
</dbReference>
<gene>
    <name evidence="3" type="ORF">GCM10009533_50860</name>
</gene>
<organism evidence="3 4">
    <name type="scientific">Saccharopolyspora erythraea</name>
    <name type="common">Streptomyces erythraeus</name>
    <dbReference type="NCBI Taxonomy" id="1836"/>
    <lineage>
        <taxon>Bacteria</taxon>
        <taxon>Bacillati</taxon>
        <taxon>Actinomycetota</taxon>
        <taxon>Actinomycetes</taxon>
        <taxon>Pseudonocardiales</taxon>
        <taxon>Pseudonocardiaceae</taxon>
        <taxon>Saccharopolyspora</taxon>
    </lineage>
</organism>